<reference evidence="23 24" key="1">
    <citation type="submission" date="2019-01" db="EMBL/GenBank/DDBJ databases">
        <title>Novel species of Cellulomonas.</title>
        <authorList>
            <person name="Liu Q."/>
            <person name="Xin Y.-H."/>
        </authorList>
    </citation>
    <scope>NUCLEOTIDE SEQUENCE [LARGE SCALE GENOMIC DNA]</scope>
    <source>
        <strain evidence="23 24">HLT2-17</strain>
    </source>
</reference>
<dbReference type="RefSeq" id="WP_130100713.1">
    <property type="nucleotide sequence ID" value="NZ_SDWW01000001.1"/>
</dbReference>
<dbReference type="InterPro" id="IPR036197">
    <property type="entry name" value="NarG-like_sf"/>
</dbReference>
<evidence type="ECO:0000256" key="9">
    <source>
        <dbReference type="ARBA" id="ARBA00022982"/>
    </source>
</evidence>
<comment type="similarity">
    <text evidence="17">In the C-terminal section; belongs to the nitrate reductase gamma subunit family.</text>
</comment>
<evidence type="ECO:0000256" key="3">
    <source>
        <dbReference type="ARBA" id="ARBA00004651"/>
    </source>
</evidence>
<comment type="subcellular location">
    <subcellularLocation>
        <location evidence="3">Cell membrane</location>
        <topology evidence="3">Multi-pass membrane protein</topology>
    </subcellularLocation>
</comment>
<dbReference type="OrthoDB" id="9788113at2"/>
<feature type="transmembrane region" description="Helical" evidence="21">
    <location>
        <begin position="193"/>
        <end position="219"/>
    </location>
</feature>
<feature type="binding site" description="axial binding residue" evidence="20">
    <location>
        <position position="57"/>
    </location>
    <ligand>
        <name>heme b</name>
        <dbReference type="ChEBI" id="CHEBI:60344"/>
        <label>1</label>
    </ligand>
    <ligandPart>
        <name>Fe</name>
        <dbReference type="ChEBI" id="CHEBI:18248"/>
    </ligandPart>
</feature>
<comment type="function">
    <text evidence="15">Does not seem to have nitrate reductase activity.</text>
</comment>
<keyword evidence="7 21" id="KW-0812">Transmembrane</keyword>
<evidence type="ECO:0000313" key="23">
    <source>
        <dbReference type="EMBL" id="RYV53014.1"/>
    </source>
</evidence>
<dbReference type="SUPFAM" id="SSF103501">
    <property type="entry name" value="Respiratory nitrate reductase 1 gamma chain"/>
    <property type="match status" value="1"/>
</dbReference>
<comment type="cofactor">
    <cofactor evidence="2">
        <name>heme b</name>
        <dbReference type="ChEBI" id="CHEBI:60344"/>
    </cofactor>
</comment>
<evidence type="ECO:0000256" key="19">
    <source>
        <dbReference type="ARBA" id="ARBA00071287"/>
    </source>
</evidence>
<keyword evidence="14 21" id="KW-0472">Membrane</keyword>
<evidence type="ECO:0000256" key="1">
    <source>
        <dbReference type="ARBA" id="ARBA00001942"/>
    </source>
</evidence>
<evidence type="ECO:0000256" key="4">
    <source>
        <dbReference type="ARBA" id="ARBA00022448"/>
    </source>
</evidence>
<dbReference type="GO" id="GO:0009055">
    <property type="term" value="F:electron transfer activity"/>
    <property type="evidence" value="ECO:0007669"/>
    <property type="project" value="TreeGrafter"/>
</dbReference>
<evidence type="ECO:0000256" key="12">
    <source>
        <dbReference type="ARBA" id="ARBA00023004"/>
    </source>
</evidence>
<keyword evidence="8" id="KW-0479">Metal-binding</keyword>
<evidence type="ECO:0000256" key="8">
    <source>
        <dbReference type="ARBA" id="ARBA00022723"/>
    </source>
</evidence>
<evidence type="ECO:0000256" key="7">
    <source>
        <dbReference type="ARBA" id="ARBA00022692"/>
    </source>
</evidence>
<dbReference type="GO" id="GO:0019645">
    <property type="term" value="P:anaerobic electron transport chain"/>
    <property type="evidence" value="ECO:0007669"/>
    <property type="project" value="TreeGrafter"/>
</dbReference>
<protein>
    <recommendedName>
        <fullName evidence="19">Nitrate reductase-like protein NarX</fullName>
    </recommendedName>
</protein>
<dbReference type="AlphaFoldDB" id="A0A4V1ZHS0"/>
<comment type="similarity">
    <text evidence="18">In the N-terminal section; belongs to the nitrate reductase alpha subunit family.</text>
</comment>
<feature type="transmembrane region" description="Helical" evidence="21">
    <location>
        <begin position="132"/>
        <end position="155"/>
    </location>
</feature>
<keyword evidence="9" id="KW-0249">Electron transport</keyword>
<dbReference type="Pfam" id="PF02665">
    <property type="entry name" value="Nitrate_red_gam"/>
    <property type="match status" value="1"/>
</dbReference>
<keyword evidence="12 20" id="KW-0408">Iron</keyword>
<evidence type="ECO:0000256" key="14">
    <source>
        <dbReference type="ARBA" id="ARBA00023136"/>
    </source>
</evidence>
<dbReference type="NCBIfam" id="TIGR00351">
    <property type="entry name" value="narI"/>
    <property type="match status" value="1"/>
</dbReference>
<evidence type="ECO:0000256" key="16">
    <source>
        <dbReference type="ARBA" id="ARBA00061095"/>
    </source>
</evidence>
<sequence length="249" mass="28468">MTTTLDIVLWVVVPYVCLAIFITGHAWRYRYDKFGWTTRSSQLYESKLLRWGSPLFHFGILAVFAGHVMGLGIPKSWTDAVGLSESVYHAMAVSVGLLAGLATVVGMSLLIYRRRTNGAVFGATTRMDKTMYLVLGVVIFFGLWNTIGSGVLNLYDHYDYREGVSVWFRGIFTFQLHPELMAEAPFPFQAHGMAAMLLFALWPFTRLVHVFSAPLFYLWRPYVVYRAKSERFGARAPRRGWEKSEKTRR</sequence>
<evidence type="ECO:0000256" key="13">
    <source>
        <dbReference type="ARBA" id="ARBA00023063"/>
    </source>
</evidence>
<dbReference type="Gene3D" id="1.20.950.20">
    <property type="entry name" value="Transmembrane di-heme cytochromes, Chain C"/>
    <property type="match status" value="1"/>
</dbReference>
<feature type="binding site" description="axial binding residue" evidence="20">
    <location>
        <position position="67"/>
    </location>
    <ligand>
        <name>heme b</name>
        <dbReference type="ChEBI" id="CHEBI:60344"/>
        <label>1</label>
    </ligand>
    <ligandPart>
        <name>Fe</name>
        <dbReference type="ChEBI" id="CHEBI:18248"/>
    </ligandPart>
</feature>
<comment type="caution">
    <text evidence="23">The sequence shown here is derived from an EMBL/GenBank/DDBJ whole genome shotgun (WGS) entry which is preliminary data.</text>
</comment>
<keyword evidence="4" id="KW-0813">Transport</keyword>
<evidence type="ECO:0000256" key="18">
    <source>
        <dbReference type="ARBA" id="ARBA00061480"/>
    </source>
</evidence>
<feature type="binding site" description="axial binding residue" evidence="20">
    <location>
        <position position="191"/>
    </location>
    <ligand>
        <name>heme b</name>
        <dbReference type="ChEBI" id="CHEBI:60344"/>
        <label>1</label>
    </ligand>
    <ligandPart>
        <name>Fe</name>
        <dbReference type="ChEBI" id="CHEBI:18248"/>
    </ligandPart>
</feature>
<organism evidence="23 24">
    <name type="scientific">Pengzhenrongella frigida</name>
    <dbReference type="NCBI Taxonomy" id="1259133"/>
    <lineage>
        <taxon>Bacteria</taxon>
        <taxon>Bacillati</taxon>
        <taxon>Actinomycetota</taxon>
        <taxon>Actinomycetes</taxon>
        <taxon>Micrococcales</taxon>
        <taxon>Pengzhenrongella</taxon>
    </lineage>
</organism>
<dbReference type="InterPro" id="IPR023234">
    <property type="entry name" value="NarG-like_domain"/>
</dbReference>
<evidence type="ECO:0000256" key="2">
    <source>
        <dbReference type="ARBA" id="ARBA00001970"/>
    </source>
</evidence>
<keyword evidence="13" id="KW-0534">Nitrate assimilation</keyword>
<evidence type="ECO:0000256" key="21">
    <source>
        <dbReference type="SAM" id="Phobius"/>
    </source>
</evidence>
<keyword evidence="6 20" id="KW-0349">Heme</keyword>
<dbReference type="InterPro" id="IPR051936">
    <property type="entry name" value="Heme-iron_electron_transfer"/>
</dbReference>
<evidence type="ECO:0000256" key="20">
    <source>
        <dbReference type="PIRSR" id="PIRSR603816-1"/>
    </source>
</evidence>
<feature type="domain" description="NarG-like" evidence="22">
    <location>
        <begin position="7"/>
        <end position="228"/>
    </location>
</feature>
<dbReference type="GO" id="GO:0009325">
    <property type="term" value="C:nitrate reductase complex"/>
    <property type="evidence" value="ECO:0007669"/>
    <property type="project" value="InterPro"/>
</dbReference>
<keyword evidence="24" id="KW-1185">Reference proteome</keyword>
<accession>A0A4V1ZHS0</accession>
<proteinExistence type="inferred from homology"/>
<keyword evidence="5" id="KW-1003">Cell membrane</keyword>
<evidence type="ECO:0000256" key="6">
    <source>
        <dbReference type="ARBA" id="ARBA00022617"/>
    </source>
</evidence>
<evidence type="ECO:0000256" key="15">
    <source>
        <dbReference type="ARBA" id="ARBA00056200"/>
    </source>
</evidence>
<dbReference type="GO" id="GO:0005886">
    <property type="term" value="C:plasma membrane"/>
    <property type="evidence" value="ECO:0007669"/>
    <property type="project" value="UniProtKB-SubCell"/>
</dbReference>
<evidence type="ECO:0000256" key="17">
    <source>
        <dbReference type="ARBA" id="ARBA00061196"/>
    </source>
</evidence>
<feature type="transmembrane region" description="Helical" evidence="21">
    <location>
        <begin position="7"/>
        <end position="27"/>
    </location>
</feature>
<dbReference type="GO" id="GO:0042128">
    <property type="term" value="P:nitrate assimilation"/>
    <property type="evidence" value="ECO:0007669"/>
    <property type="project" value="UniProtKB-KW"/>
</dbReference>
<keyword evidence="11 23" id="KW-0560">Oxidoreductase</keyword>
<evidence type="ECO:0000259" key="22">
    <source>
        <dbReference type="Pfam" id="PF02665"/>
    </source>
</evidence>
<comment type="cofactor">
    <cofactor evidence="1">
        <name>Mo-bis(molybdopterin guanine dinucleotide)</name>
        <dbReference type="ChEBI" id="CHEBI:60539"/>
    </cofactor>
</comment>
<dbReference type="Proteomes" id="UP000293764">
    <property type="component" value="Unassembled WGS sequence"/>
</dbReference>
<dbReference type="GO" id="GO:0008940">
    <property type="term" value="F:nitrate reductase activity"/>
    <property type="evidence" value="ECO:0007669"/>
    <property type="project" value="InterPro"/>
</dbReference>
<evidence type="ECO:0000313" key="24">
    <source>
        <dbReference type="Proteomes" id="UP000293764"/>
    </source>
</evidence>
<evidence type="ECO:0000256" key="10">
    <source>
        <dbReference type="ARBA" id="ARBA00022989"/>
    </source>
</evidence>
<keyword evidence="10 21" id="KW-1133">Transmembrane helix</keyword>
<name>A0A4V1ZHS0_9MICO</name>
<feature type="transmembrane region" description="Helical" evidence="21">
    <location>
        <begin position="88"/>
        <end position="112"/>
    </location>
</feature>
<comment type="similarity">
    <text evidence="16">In the central section; belongs to the NarJ/NarW family.</text>
</comment>
<evidence type="ECO:0000256" key="11">
    <source>
        <dbReference type="ARBA" id="ARBA00023002"/>
    </source>
</evidence>
<dbReference type="PANTHER" id="PTHR30598:SF3">
    <property type="entry name" value="RESPIRATORY NITRATE REDUCTASE 1 GAMMA CHAIN"/>
    <property type="match status" value="1"/>
</dbReference>
<dbReference type="EMBL" id="SDWW01000001">
    <property type="protein sequence ID" value="RYV53014.1"/>
    <property type="molecule type" value="Genomic_DNA"/>
</dbReference>
<feature type="transmembrane region" description="Helical" evidence="21">
    <location>
        <begin position="48"/>
        <end position="68"/>
    </location>
</feature>
<dbReference type="GO" id="GO:0046872">
    <property type="term" value="F:metal ion binding"/>
    <property type="evidence" value="ECO:0007669"/>
    <property type="project" value="UniProtKB-KW"/>
</dbReference>
<dbReference type="PANTHER" id="PTHR30598">
    <property type="entry name" value="NITRATE REDUCTASE PRIVATE CHAPERONE, REDOX ENZYME MATURATION PROTEIN REMP FAMILY"/>
    <property type="match status" value="1"/>
</dbReference>
<evidence type="ECO:0000256" key="5">
    <source>
        <dbReference type="ARBA" id="ARBA00022475"/>
    </source>
</evidence>
<dbReference type="FunFam" id="1.20.950.20:FF:000001">
    <property type="entry name" value="Respiratory nitrate reductase subunit gamma"/>
    <property type="match status" value="1"/>
</dbReference>
<feature type="binding site" description="axial binding residue" evidence="20">
    <location>
        <position position="209"/>
    </location>
    <ligand>
        <name>heme b</name>
        <dbReference type="ChEBI" id="CHEBI:60344"/>
        <label>1</label>
    </ligand>
    <ligandPart>
        <name>Fe</name>
        <dbReference type="ChEBI" id="CHEBI:18248"/>
    </ligandPart>
</feature>
<gene>
    <name evidence="23" type="primary">narI</name>
    <name evidence="23" type="ORF">EUA98_00570</name>
</gene>
<dbReference type="GO" id="GO:0020037">
    <property type="term" value="F:heme binding"/>
    <property type="evidence" value="ECO:0007669"/>
    <property type="project" value="TreeGrafter"/>
</dbReference>
<dbReference type="InterPro" id="IPR003816">
    <property type="entry name" value="Nitrate_red_gam"/>
</dbReference>